<protein>
    <submittedName>
        <fullName evidence="2">Uncharacterized protein</fullName>
    </submittedName>
</protein>
<evidence type="ECO:0000313" key="3">
    <source>
        <dbReference type="Proteomes" id="UP000185936"/>
    </source>
</evidence>
<gene>
    <name evidence="2" type="ORF">SAMN05421752_108179</name>
</gene>
<dbReference type="Proteomes" id="UP000185936">
    <property type="component" value="Unassembled WGS sequence"/>
</dbReference>
<keyword evidence="1" id="KW-1133">Transmembrane helix</keyword>
<keyword evidence="3" id="KW-1185">Reference proteome</keyword>
<name>A0A1N7FWR6_9EURY</name>
<evidence type="ECO:0000256" key="1">
    <source>
        <dbReference type="SAM" id="Phobius"/>
    </source>
</evidence>
<dbReference type="AlphaFoldDB" id="A0A1N7FWR6"/>
<dbReference type="RefSeq" id="WP_173834890.1">
    <property type="nucleotide sequence ID" value="NZ_FTNR01000008.1"/>
</dbReference>
<accession>A0A1N7FWR6</accession>
<keyword evidence="1" id="KW-0472">Membrane</keyword>
<evidence type="ECO:0000313" key="2">
    <source>
        <dbReference type="EMBL" id="SIS04727.1"/>
    </source>
</evidence>
<sequence length="46" mass="5162">MDVNEILEGEELTGRQAALIFFGFLLLIVIAGLFLIVFSDFFRGLI</sequence>
<dbReference type="STRING" id="308853.SAMN05421752_108179"/>
<keyword evidence="1" id="KW-0812">Transmembrane</keyword>
<feature type="transmembrane region" description="Helical" evidence="1">
    <location>
        <begin position="20"/>
        <end position="42"/>
    </location>
</feature>
<reference evidence="3" key="1">
    <citation type="submission" date="2017-01" db="EMBL/GenBank/DDBJ databases">
        <authorList>
            <person name="Varghese N."/>
            <person name="Submissions S."/>
        </authorList>
    </citation>
    <scope>NUCLEOTIDE SEQUENCE [LARGE SCALE GENOMIC DNA]</scope>
    <source>
        <strain evidence="3">type strain: HArc-</strain>
    </source>
</reference>
<proteinExistence type="predicted"/>
<organism evidence="2 3">
    <name type="scientific">Natronorubrum thiooxidans</name>
    <dbReference type="NCBI Taxonomy" id="308853"/>
    <lineage>
        <taxon>Archaea</taxon>
        <taxon>Methanobacteriati</taxon>
        <taxon>Methanobacteriota</taxon>
        <taxon>Stenosarchaea group</taxon>
        <taxon>Halobacteria</taxon>
        <taxon>Halobacteriales</taxon>
        <taxon>Natrialbaceae</taxon>
        <taxon>Natronorubrum</taxon>
    </lineage>
</organism>
<dbReference type="EMBL" id="FTNR01000008">
    <property type="protein sequence ID" value="SIS04727.1"/>
    <property type="molecule type" value="Genomic_DNA"/>
</dbReference>